<keyword evidence="3 6" id="KW-0812">Transmembrane</keyword>
<dbReference type="EMBL" id="OX465083">
    <property type="protein sequence ID" value="CAI9292408.1"/>
    <property type="molecule type" value="Genomic_DNA"/>
</dbReference>
<proteinExistence type="inferred from homology"/>
<dbReference type="GO" id="GO:0016020">
    <property type="term" value="C:membrane"/>
    <property type="evidence" value="ECO:0007669"/>
    <property type="project" value="UniProtKB-SubCell"/>
</dbReference>
<evidence type="ECO:0000256" key="1">
    <source>
        <dbReference type="ARBA" id="ARBA00004141"/>
    </source>
</evidence>
<dbReference type="AlphaFoldDB" id="A0AA36EDQ8"/>
<evidence type="ECO:0000256" key="6">
    <source>
        <dbReference type="SAM" id="Phobius"/>
    </source>
</evidence>
<protein>
    <submittedName>
        <fullName evidence="7">Uncharacterized protein</fullName>
    </submittedName>
</protein>
<evidence type="ECO:0000256" key="5">
    <source>
        <dbReference type="ARBA" id="ARBA00023136"/>
    </source>
</evidence>
<comment type="similarity">
    <text evidence="2">Belongs to the multi antimicrobial extrusion (MATE) (TC 2.A.66.1) family.</text>
</comment>
<gene>
    <name evidence="7" type="ORF">LSALG_LOCUS31483</name>
</gene>
<organism evidence="7 8">
    <name type="scientific">Lactuca saligna</name>
    <name type="common">Willowleaf lettuce</name>
    <dbReference type="NCBI Taxonomy" id="75948"/>
    <lineage>
        <taxon>Eukaryota</taxon>
        <taxon>Viridiplantae</taxon>
        <taxon>Streptophyta</taxon>
        <taxon>Embryophyta</taxon>
        <taxon>Tracheophyta</taxon>
        <taxon>Spermatophyta</taxon>
        <taxon>Magnoliopsida</taxon>
        <taxon>eudicotyledons</taxon>
        <taxon>Gunneridae</taxon>
        <taxon>Pentapetalae</taxon>
        <taxon>asterids</taxon>
        <taxon>campanulids</taxon>
        <taxon>Asterales</taxon>
        <taxon>Asteraceae</taxon>
        <taxon>Cichorioideae</taxon>
        <taxon>Cichorieae</taxon>
        <taxon>Lactucinae</taxon>
        <taxon>Lactuca</taxon>
    </lineage>
</organism>
<evidence type="ECO:0000256" key="2">
    <source>
        <dbReference type="ARBA" id="ARBA00010199"/>
    </source>
</evidence>
<evidence type="ECO:0000313" key="7">
    <source>
        <dbReference type="EMBL" id="CAI9292408.1"/>
    </source>
</evidence>
<reference evidence="7" key="1">
    <citation type="submission" date="2023-04" db="EMBL/GenBank/DDBJ databases">
        <authorList>
            <person name="Vijverberg K."/>
            <person name="Xiong W."/>
            <person name="Schranz E."/>
        </authorList>
    </citation>
    <scope>NUCLEOTIDE SEQUENCE</scope>
</reference>
<feature type="transmembrane region" description="Helical" evidence="6">
    <location>
        <begin position="66"/>
        <end position="85"/>
    </location>
</feature>
<dbReference type="PANTHER" id="PTHR42893">
    <property type="entry name" value="PROTEIN DETOXIFICATION 44, CHLOROPLASTIC-RELATED"/>
    <property type="match status" value="1"/>
</dbReference>
<sequence length="145" mass="16273">MRTKVKRVLLFTEKLERFQHKLSESYGQVLDLPLHKELQEKAILASSYSQKNYGEARRVIDRVLKIGLISGGSLAFVLFLGFGQLSSLFTTDSQVLNIARSSTLMKSSFKRKLLVVGFSYIEVVEITEAQSFGSLFGSLEKLCST</sequence>
<name>A0AA36EDQ8_LACSI</name>
<accession>A0AA36EDQ8</accession>
<keyword evidence="8" id="KW-1185">Reference proteome</keyword>
<dbReference type="PANTHER" id="PTHR42893:SF46">
    <property type="entry name" value="PROTEIN DETOXIFICATION 44, CHLOROPLASTIC"/>
    <property type="match status" value="1"/>
</dbReference>
<evidence type="ECO:0000256" key="4">
    <source>
        <dbReference type="ARBA" id="ARBA00022989"/>
    </source>
</evidence>
<dbReference type="InterPro" id="IPR044644">
    <property type="entry name" value="DinF-like"/>
</dbReference>
<comment type="subcellular location">
    <subcellularLocation>
        <location evidence="1">Membrane</location>
        <topology evidence="1">Multi-pass membrane protein</topology>
    </subcellularLocation>
</comment>
<evidence type="ECO:0000313" key="8">
    <source>
        <dbReference type="Proteomes" id="UP001177003"/>
    </source>
</evidence>
<keyword evidence="5 6" id="KW-0472">Membrane</keyword>
<evidence type="ECO:0000256" key="3">
    <source>
        <dbReference type="ARBA" id="ARBA00022692"/>
    </source>
</evidence>
<dbReference type="Proteomes" id="UP001177003">
    <property type="component" value="Chromosome 7"/>
</dbReference>
<keyword evidence="4 6" id="KW-1133">Transmembrane helix</keyword>